<evidence type="ECO:0000313" key="3">
    <source>
        <dbReference type="Proteomes" id="UP001183610"/>
    </source>
</evidence>
<dbReference type="Proteomes" id="UP001183610">
    <property type="component" value="Unassembled WGS sequence"/>
</dbReference>
<evidence type="ECO:0000313" key="2">
    <source>
        <dbReference type="EMBL" id="MDT0412064.1"/>
    </source>
</evidence>
<protein>
    <submittedName>
        <fullName evidence="2">Uncharacterized protein</fullName>
    </submittedName>
</protein>
<proteinExistence type="predicted"/>
<feature type="region of interest" description="Disordered" evidence="1">
    <location>
        <begin position="1"/>
        <end position="24"/>
    </location>
</feature>
<dbReference type="RefSeq" id="WP_010274763.1">
    <property type="nucleotide sequence ID" value="NZ_JAVRET010000068.1"/>
</dbReference>
<dbReference type="EMBL" id="JAVRET010000068">
    <property type="protein sequence ID" value="MDT0412064.1"/>
    <property type="molecule type" value="Genomic_DNA"/>
</dbReference>
<name>A0ABU2R9Q8_9ACTN</name>
<organism evidence="2 3">
    <name type="scientific">Streptomyces evansiae</name>
    <dbReference type="NCBI Taxonomy" id="3075535"/>
    <lineage>
        <taxon>Bacteria</taxon>
        <taxon>Bacillati</taxon>
        <taxon>Actinomycetota</taxon>
        <taxon>Actinomycetes</taxon>
        <taxon>Kitasatosporales</taxon>
        <taxon>Streptomycetaceae</taxon>
        <taxon>Streptomyces</taxon>
    </lineage>
</organism>
<evidence type="ECO:0000256" key="1">
    <source>
        <dbReference type="SAM" id="MobiDB-lite"/>
    </source>
</evidence>
<keyword evidence="3" id="KW-1185">Reference proteome</keyword>
<comment type="caution">
    <text evidence="2">The sequence shown here is derived from an EMBL/GenBank/DDBJ whole genome shotgun (WGS) entry which is preliminary data.</text>
</comment>
<sequence>MRDFAEPSIAGVRPADTAKAPRPLGEAAAWRRAARGIAQWPPRLAPV</sequence>
<accession>A0ABU2R9Q8</accession>
<gene>
    <name evidence="2" type="ORF">RM698_23830</name>
</gene>
<reference evidence="3" key="1">
    <citation type="submission" date="2023-07" db="EMBL/GenBank/DDBJ databases">
        <title>30 novel species of actinomycetes from the DSMZ collection.</title>
        <authorList>
            <person name="Nouioui I."/>
        </authorList>
    </citation>
    <scope>NUCLEOTIDE SEQUENCE [LARGE SCALE GENOMIC DNA]</scope>
    <source>
        <strain evidence="3">DSM 41979</strain>
    </source>
</reference>